<dbReference type="SMART" id="SM00249">
    <property type="entry name" value="PHD"/>
    <property type="match status" value="3"/>
</dbReference>
<evidence type="ECO:0000256" key="1">
    <source>
        <dbReference type="ARBA" id="ARBA00022723"/>
    </source>
</evidence>
<dbReference type="Proteomes" id="UP001479436">
    <property type="component" value="Unassembled WGS sequence"/>
</dbReference>
<organism evidence="9 10">
    <name type="scientific">Basidiobolus ranarum</name>
    <dbReference type="NCBI Taxonomy" id="34480"/>
    <lineage>
        <taxon>Eukaryota</taxon>
        <taxon>Fungi</taxon>
        <taxon>Fungi incertae sedis</taxon>
        <taxon>Zoopagomycota</taxon>
        <taxon>Entomophthoromycotina</taxon>
        <taxon>Basidiobolomycetes</taxon>
        <taxon>Basidiobolales</taxon>
        <taxon>Basidiobolaceae</taxon>
        <taxon>Basidiobolus</taxon>
    </lineage>
</organism>
<keyword evidence="1" id="KW-0479">Metal-binding</keyword>
<reference evidence="9 10" key="1">
    <citation type="submission" date="2023-04" db="EMBL/GenBank/DDBJ databases">
        <title>Genome of Basidiobolus ranarum AG-B5.</title>
        <authorList>
            <person name="Stajich J.E."/>
            <person name="Carter-House D."/>
            <person name="Gryganskyi A."/>
        </authorList>
    </citation>
    <scope>NUCLEOTIDE SEQUENCE [LARGE SCALE GENOMIC DNA]</scope>
    <source>
        <strain evidence="9 10">AG-B5</strain>
    </source>
</reference>
<feature type="region of interest" description="Disordered" evidence="6">
    <location>
        <begin position="37"/>
        <end position="59"/>
    </location>
</feature>
<dbReference type="EMBL" id="JASJQH010000020">
    <property type="protein sequence ID" value="KAK9768407.1"/>
    <property type="molecule type" value="Genomic_DNA"/>
</dbReference>
<dbReference type="PANTHER" id="PTHR13793:SF107">
    <property type="entry name" value="BROMODOMAIN-CONTAINING PROTEIN HOMOLOG"/>
    <property type="match status" value="1"/>
</dbReference>
<dbReference type="InterPro" id="IPR013083">
    <property type="entry name" value="Znf_RING/FYVE/PHD"/>
</dbReference>
<evidence type="ECO:0000256" key="4">
    <source>
        <dbReference type="PROSITE-ProRule" id="PRU00146"/>
    </source>
</evidence>
<dbReference type="Pfam" id="PF13832">
    <property type="entry name" value="zf-HC5HC2H_2"/>
    <property type="match status" value="1"/>
</dbReference>
<evidence type="ECO:0000256" key="3">
    <source>
        <dbReference type="ARBA" id="ARBA00022833"/>
    </source>
</evidence>
<feature type="domain" description="PHD-type" evidence="7">
    <location>
        <begin position="74"/>
        <end position="128"/>
    </location>
</feature>
<dbReference type="Pfam" id="PF13831">
    <property type="entry name" value="PHD_2"/>
    <property type="match status" value="1"/>
</dbReference>
<feature type="compositionally biased region" description="Low complexity" evidence="6">
    <location>
        <begin position="38"/>
        <end position="48"/>
    </location>
</feature>
<dbReference type="InterPro" id="IPR019787">
    <property type="entry name" value="Znf_PHD-finger"/>
</dbReference>
<evidence type="ECO:0000313" key="10">
    <source>
        <dbReference type="Proteomes" id="UP001479436"/>
    </source>
</evidence>
<comment type="caution">
    <text evidence="9">The sequence shown here is derived from an EMBL/GenBank/DDBJ whole genome shotgun (WGS) entry which is preliminary data.</text>
</comment>
<keyword evidence="10" id="KW-1185">Reference proteome</keyword>
<dbReference type="Gene3D" id="3.30.40.10">
    <property type="entry name" value="Zinc/RING finger domain, C3HC4 (zinc finger)"/>
    <property type="match status" value="3"/>
</dbReference>
<feature type="coiled-coil region" evidence="5">
    <location>
        <begin position="409"/>
        <end position="443"/>
    </location>
</feature>
<keyword evidence="3" id="KW-0862">Zinc</keyword>
<dbReference type="InterPro" id="IPR028012">
    <property type="entry name" value="Rua1_C"/>
</dbReference>
<sequence length="884" mass="98666">MSVSFSSLPSSPSNFSNTLPHNMSGIIDSVGTSVPVVSISSQDPSNDSSHLKSTSEGQDPRWIPFLTEWASTQPDNCCICLDTGSNEGNELLLCASPACDVCVHEECYGLEGDSVTEIPWYCDRCRSPNSSEIKCSLCPIKGGAMKQTNHLDTWVHVVCALWFPEIDIADSDHLRGISLSRVKQDRFGRQCSICTNPSDTALGACLTCDSNGCGKSFHATCAQAWDLLEEVVDTSKLNPGQEPYFSFCKEHGFRAVPQMNPWAEWSRKLADFEQTYGNPPPSLNNLLDSELRQIKPKAYRPKIRRVNGQSLEDRKAAEAQNGPGIYERVSTPNSDCGPRQVNSLDMLLEASKHMSGVSSSPHDGRRVGLLEKFEHQYALFQEERQYAMHCLEQTHGRQSEMLRSLHDSINQMDRAKTRIQSKYAALEQENRGLNMILNEMRDALTNLYDSGGLEVLESTLEDLPSISGHGQNKEDIIEKFLKFSPELPSMTTFINRNPSRWSFSNQISSALNCRACNLPINPRVDGQLATCRACQAHYHLGCESHTMLRVDGPVWSCLECRTENIALHPTRAKEQLSGFGLLHGSISPHHNRILTGEDLEFKKRPPRKRSLSSPPANSMSSSKIFQKTAEYSPVKRNSPEPNRRAKSKRAKKSVKPTPQSPLVTALINQTLLNLSPTMPRVEYKPNLTVPEDSKKDIILTDDEKHPKIKSSADSLISSNQSSPRLENSVHSPLLQDLGKSTTPLRSDAGEPSDNDIPPALLEADKPKPHRQPPRFEGDIYTPLWVRGVGKAKEGLCPLCKDRCLWLKIKTSAYWYHLNYQHGISSNTGRPFASPVETRIHAVTGLKEALCHKCGQWVAYESPRNSKSGSLEDAYWWRHAQKCHQ</sequence>
<feature type="region of interest" description="Disordered" evidence="6">
    <location>
        <begin position="593"/>
        <end position="662"/>
    </location>
</feature>
<feature type="region of interest" description="Disordered" evidence="6">
    <location>
        <begin position="694"/>
        <end position="775"/>
    </location>
</feature>
<feature type="compositionally biased region" description="Basic residues" evidence="6">
    <location>
        <begin position="644"/>
        <end position="654"/>
    </location>
</feature>
<protein>
    <recommendedName>
        <fullName evidence="11">PHD finger protein</fullName>
    </recommendedName>
</protein>
<proteinExistence type="predicted"/>
<keyword evidence="2 4" id="KW-0863">Zinc-finger</keyword>
<feature type="compositionally biased region" description="Basic and acidic residues" evidence="6">
    <location>
        <begin position="694"/>
        <end position="705"/>
    </location>
</feature>
<dbReference type="PROSITE" id="PS51805">
    <property type="entry name" value="EPHD"/>
    <property type="match status" value="1"/>
</dbReference>
<accession>A0ABR2X3Q4</accession>
<evidence type="ECO:0000256" key="5">
    <source>
        <dbReference type="SAM" id="Coils"/>
    </source>
</evidence>
<dbReference type="PANTHER" id="PTHR13793">
    <property type="entry name" value="PHD FINGER PROTEINS"/>
    <property type="match status" value="1"/>
</dbReference>
<dbReference type="InterPro" id="IPR034732">
    <property type="entry name" value="EPHD"/>
</dbReference>
<dbReference type="PROSITE" id="PS50016">
    <property type="entry name" value="ZF_PHD_2"/>
    <property type="match status" value="1"/>
</dbReference>
<dbReference type="InterPro" id="IPR011011">
    <property type="entry name" value="Znf_FYVE_PHD"/>
</dbReference>
<name>A0ABR2X3Q4_9FUNG</name>
<feature type="compositionally biased region" description="Low complexity" evidence="6">
    <location>
        <begin position="611"/>
        <end position="622"/>
    </location>
</feature>
<evidence type="ECO:0000259" key="8">
    <source>
        <dbReference type="PROSITE" id="PS51805"/>
    </source>
</evidence>
<feature type="compositionally biased region" description="Polar residues" evidence="6">
    <location>
        <begin position="711"/>
        <end position="730"/>
    </location>
</feature>
<evidence type="ECO:0000256" key="2">
    <source>
        <dbReference type="ARBA" id="ARBA00022771"/>
    </source>
</evidence>
<evidence type="ECO:0000259" key="7">
    <source>
        <dbReference type="PROSITE" id="PS50016"/>
    </source>
</evidence>
<dbReference type="SUPFAM" id="SSF57903">
    <property type="entry name" value="FYVE/PHD zinc finger"/>
    <property type="match status" value="2"/>
</dbReference>
<feature type="region of interest" description="Disordered" evidence="6">
    <location>
        <begin position="314"/>
        <end position="337"/>
    </location>
</feature>
<dbReference type="Pfam" id="PF14616">
    <property type="entry name" value="Rua1_C"/>
    <property type="match status" value="1"/>
</dbReference>
<dbReference type="InterPro" id="IPR050701">
    <property type="entry name" value="Histone_Mod_Regulator"/>
</dbReference>
<gene>
    <name evidence="9" type="ORF">K7432_001008</name>
</gene>
<evidence type="ECO:0000256" key="6">
    <source>
        <dbReference type="SAM" id="MobiDB-lite"/>
    </source>
</evidence>
<feature type="domain" description="PHD-type" evidence="8">
    <location>
        <begin position="132"/>
        <end position="252"/>
    </location>
</feature>
<dbReference type="InterPro" id="IPR001965">
    <property type="entry name" value="Znf_PHD"/>
</dbReference>
<evidence type="ECO:0008006" key="11">
    <source>
        <dbReference type="Google" id="ProtNLM"/>
    </source>
</evidence>
<evidence type="ECO:0000313" key="9">
    <source>
        <dbReference type="EMBL" id="KAK9768407.1"/>
    </source>
</evidence>
<keyword evidence="5" id="KW-0175">Coiled coil</keyword>